<dbReference type="PROSITE" id="PS50883">
    <property type="entry name" value="EAL"/>
    <property type="match status" value="1"/>
</dbReference>
<accession>A0ABS3CYB8</accession>
<dbReference type="Gene3D" id="1.10.3210.10">
    <property type="entry name" value="Hypothetical protein af1432"/>
    <property type="match status" value="1"/>
</dbReference>
<keyword evidence="4" id="KW-1185">Reference proteome</keyword>
<dbReference type="InterPro" id="IPR001633">
    <property type="entry name" value="EAL_dom"/>
</dbReference>
<dbReference type="InterPro" id="IPR014408">
    <property type="entry name" value="dGMP_Pdiesterase_EAL/HD-GYP"/>
</dbReference>
<evidence type="ECO:0000259" key="2">
    <source>
        <dbReference type="PROSITE" id="PS51833"/>
    </source>
</evidence>
<gene>
    <name evidence="3" type="ORF">J0A65_19845</name>
</gene>
<feature type="domain" description="EAL" evidence="1">
    <location>
        <begin position="1"/>
        <end position="206"/>
    </location>
</feature>
<dbReference type="Gene3D" id="3.20.20.450">
    <property type="entry name" value="EAL domain"/>
    <property type="match status" value="1"/>
</dbReference>
<protein>
    <submittedName>
        <fullName evidence="3">HDOD domain-containing protein</fullName>
    </submittedName>
</protein>
<dbReference type="Proteomes" id="UP000663992">
    <property type="component" value="Unassembled WGS sequence"/>
</dbReference>
<feature type="domain" description="HDOD" evidence="2">
    <location>
        <begin position="200"/>
        <end position="387"/>
    </location>
</feature>
<dbReference type="SUPFAM" id="SSF109604">
    <property type="entry name" value="HD-domain/PDEase-like"/>
    <property type="match status" value="1"/>
</dbReference>
<dbReference type="InterPro" id="IPR052340">
    <property type="entry name" value="RNase_Y/CdgJ"/>
</dbReference>
<dbReference type="SMART" id="SM00052">
    <property type="entry name" value="EAL"/>
    <property type="match status" value="1"/>
</dbReference>
<dbReference type="PROSITE" id="PS51833">
    <property type="entry name" value="HDOD"/>
    <property type="match status" value="1"/>
</dbReference>
<dbReference type="SUPFAM" id="SSF141868">
    <property type="entry name" value="EAL domain-like"/>
    <property type="match status" value="1"/>
</dbReference>
<comment type="caution">
    <text evidence="3">The sequence shown here is derived from an EMBL/GenBank/DDBJ whole genome shotgun (WGS) entry which is preliminary data.</text>
</comment>
<proteinExistence type="predicted"/>
<name>A0ABS3CYB8_9ALTE</name>
<sequence length="409" mass="46905">MKVYTARQAILNRRQQTVAYELFFRDGIENAFPRHVKPDVATSRLVLNQHLNIGFKNLCRNKMALINFSQQSLLDHVPALLPPKDIVIEVLEDVEPNDEIYAACRQLFHAGYRFALDDFVYHPDWERFLNFAKLIKFDIQRTSLDDVAALLPLLRMRKGVRFLAEKIETHEEFTQAKDLGFDFFQGYFFCVPEMVEHTDIEAQHHMILAIYLEVLKPNFSYSKLAMYFERDLSLSYKLLRFINSGLFDVREPIGSIKQALIYLGEEQARKFICLIATAHLGGNNKPLELIRMSILRARFCELLCAKVAPALTGMAFLCGLFSLVDALLGQPMDQVLERLPLEDEVKQALLSQPGTLCSVLALVKAYESGSWFWTQKHSNALKLEENILPDLYSQAVQWSEAFEANTSGK</sequence>
<dbReference type="InterPro" id="IPR035919">
    <property type="entry name" value="EAL_sf"/>
</dbReference>
<dbReference type="InterPro" id="IPR013976">
    <property type="entry name" value="HDOD"/>
</dbReference>
<reference evidence="3 4" key="1">
    <citation type="submission" date="2021-03" db="EMBL/GenBank/DDBJ databases">
        <title>novel species isolated from a fishpond in China.</title>
        <authorList>
            <person name="Lu H."/>
            <person name="Cai Z."/>
        </authorList>
    </citation>
    <scope>NUCLEOTIDE SEQUENCE [LARGE SCALE GENOMIC DNA]</scope>
    <source>
        <strain evidence="3 4">Y57</strain>
    </source>
</reference>
<dbReference type="EMBL" id="JAFKCS010000030">
    <property type="protein sequence ID" value="MBN7822127.1"/>
    <property type="molecule type" value="Genomic_DNA"/>
</dbReference>
<evidence type="ECO:0000259" key="1">
    <source>
        <dbReference type="PROSITE" id="PS50883"/>
    </source>
</evidence>
<dbReference type="RefSeq" id="WP_206596076.1">
    <property type="nucleotide sequence ID" value="NZ_JAFKCS010000030.1"/>
</dbReference>
<evidence type="ECO:0000313" key="4">
    <source>
        <dbReference type="Proteomes" id="UP000663992"/>
    </source>
</evidence>
<dbReference type="Pfam" id="PF00563">
    <property type="entry name" value="EAL"/>
    <property type="match status" value="1"/>
</dbReference>
<dbReference type="PIRSF" id="PIRSF003180">
    <property type="entry name" value="DiGMPpdiest_YuxH"/>
    <property type="match status" value="1"/>
</dbReference>
<dbReference type="Pfam" id="PF08668">
    <property type="entry name" value="HDOD"/>
    <property type="match status" value="1"/>
</dbReference>
<dbReference type="PANTHER" id="PTHR33525:SF4">
    <property type="entry name" value="CYCLIC DI-GMP PHOSPHODIESTERASE CDGJ"/>
    <property type="match status" value="1"/>
</dbReference>
<dbReference type="PANTHER" id="PTHR33525">
    <property type="match status" value="1"/>
</dbReference>
<evidence type="ECO:0000313" key="3">
    <source>
        <dbReference type="EMBL" id="MBN7822127.1"/>
    </source>
</evidence>
<organism evidence="3 4">
    <name type="scientific">Bowmanella yangjiangensis</name>
    <dbReference type="NCBI Taxonomy" id="2811230"/>
    <lineage>
        <taxon>Bacteria</taxon>
        <taxon>Pseudomonadati</taxon>
        <taxon>Pseudomonadota</taxon>
        <taxon>Gammaproteobacteria</taxon>
        <taxon>Alteromonadales</taxon>
        <taxon>Alteromonadaceae</taxon>
        <taxon>Bowmanella</taxon>
    </lineage>
</organism>